<sequence>MIYTDEESFLKLSSRNHDLKSSKEKRRQNSEPRIKLTMVFRSKPIESKELIQDLLVM</sequence>
<keyword evidence="2" id="KW-1185">Reference proteome</keyword>
<dbReference type="Proteomes" id="UP000801492">
    <property type="component" value="Unassembled WGS sequence"/>
</dbReference>
<evidence type="ECO:0000313" key="1">
    <source>
        <dbReference type="EMBL" id="KAF2900204.1"/>
    </source>
</evidence>
<accession>A0A8K0D6P3</accession>
<dbReference type="AlphaFoldDB" id="A0A8K0D6P3"/>
<organism evidence="1 2">
    <name type="scientific">Ignelater luminosus</name>
    <name type="common">Cucubano</name>
    <name type="synonym">Pyrophorus luminosus</name>
    <dbReference type="NCBI Taxonomy" id="2038154"/>
    <lineage>
        <taxon>Eukaryota</taxon>
        <taxon>Metazoa</taxon>
        <taxon>Ecdysozoa</taxon>
        <taxon>Arthropoda</taxon>
        <taxon>Hexapoda</taxon>
        <taxon>Insecta</taxon>
        <taxon>Pterygota</taxon>
        <taxon>Neoptera</taxon>
        <taxon>Endopterygota</taxon>
        <taxon>Coleoptera</taxon>
        <taxon>Polyphaga</taxon>
        <taxon>Elateriformia</taxon>
        <taxon>Elateroidea</taxon>
        <taxon>Elateridae</taxon>
        <taxon>Agrypninae</taxon>
        <taxon>Pyrophorini</taxon>
        <taxon>Ignelater</taxon>
    </lineage>
</organism>
<gene>
    <name evidence="1" type="ORF">ILUMI_05999</name>
</gene>
<dbReference type="EMBL" id="VTPC01002345">
    <property type="protein sequence ID" value="KAF2900204.1"/>
    <property type="molecule type" value="Genomic_DNA"/>
</dbReference>
<proteinExistence type="predicted"/>
<name>A0A8K0D6P3_IGNLU</name>
<feature type="non-terminal residue" evidence="1">
    <location>
        <position position="57"/>
    </location>
</feature>
<reference evidence="1" key="1">
    <citation type="submission" date="2019-08" db="EMBL/GenBank/DDBJ databases">
        <title>The genome of the North American firefly Photinus pyralis.</title>
        <authorList>
            <consortium name="Photinus pyralis genome working group"/>
            <person name="Fallon T.R."/>
            <person name="Sander Lower S.E."/>
            <person name="Weng J.-K."/>
        </authorList>
    </citation>
    <scope>NUCLEOTIDE SEQUENCE</scope>
    <source>
        <strain evidence="1">TRF0915ILg1</strain>
        <tissue evidence="1">Whole body</tissue>
    </source>
</reference>
<protein>
    <submittedName>
        <fullName evidence="1">Uncharacterized protein</fullName>
    </submittedName>
</protein>
<evidence type="ECO:0000313" key="2">
    <source>
        <dbReference type="Proteomes" id="UP000801492"/>
    </source>
</evidence>
<comment type="caution">
    <text evidence="1">The sequence shown here is derived from an EMBL/GenBank/DDBJ whole genome shotgun (WGS) entry which is preliminary data.</text>
</comment>